<dbReference type="Proteomes" id="UP000321787">
    <property type="component" value="Unassembled WGS sequence"/>
</dbReference>
<sequence>MASLMPDSDEEKLFLLGVKNEDRSASLFVQCWLKYSDLITKKPKLHTLCGTPDE</sequence>
<proteinExistence type="inferred from homology"/>
<dbReference type="EMBL" id="BJTZ01000044">
    <property type="protein sequence ID" value="GEK15860.1"/>
    <property type="molecule type" value="Genomic_DNA"/>
</dbReference>
<protein>
    <recommendedName>
        <fullName evidence="2">Macrodomain Ori protein</fullName>
    </recommendedName>
</protein>
<dbReference type="RefSeq" id="WP_236797389.1">
    <property type="nucleotide sequence ID" value="NZ_BJTZ01000044.1"/>
</dbReference>
<evidence type="ECO:0000256" key="1">
    <source>
        <dbReference type="ARBA" id="ARBA00093464"/>
    </source>
</evidence>
<dbReference type="Pfam" id="PF04219">
    <property type="entry name" value="DUF413"/>
    <property type="match status" value="1"/>
</dbReference>
<name>A0A510URK0_ALIFS</name>
<evidence type="ECO:0000313" key="3">
    <source>
        <dbReference type="EMBL" id="GEK15860.1"/>
    </source>
</evidence>
<accession>A0A510URK0</accession>
<dbReference type="InterPro" id="IPR007335">
    <property type="entry name" value="DUF413"/>
</dbReference>
<reference evidence="3 4" key="1">
    <citation type="submission" date="2019-07" db="EMBL/GenBank/DDBJ databases">
        <title>Whole genome shotgun sequence of Aliivibrio fischeri NBRC 101058.</title>
        <authorList>
            <person name="Hosoyama A."/>
            <person name="Uohara A."/>
            <person name="Ohji S."/>
            <person name="Ichikawa N."/>
        </authorList>
    </citation>
    <scope>NUCLEOTIDE SEQUENCE [LARGE SCALE GENOMIC DNA]</scope>
    <source>
        <strain evidence="3 4">NBRC 101058</strain>
    </source>
</reference>
<evidence type="ECO:0000256" key="2">
    <source>
        <dbReference type="ARBA" id="ARBA00093628"/>
    </source>
</evidence>
<dbReference type="AlphaFoldDB" id="A0A510URK0"/>
<comment type="caution">
    <text evidence="3">The sequence shown here is derived from an EMBL/GenBank/DDBJ whole genome shotgun (WGS) entry which is preliminary data.</text>
</comment>
<evidence type="ECO:0000313" key="4">
    <source>
        <dbReference type="Proteomes" id="UP000321787"/>
    </source>
</evidence>
<organism evidence="3 4">
    <name type="scientific">Aliivibrio fischeri</name>
    <name type="common">Vibrio fischeri</name>
    <dbReference type="NCBI Taxonomy" id="668"/>
    <lineage>
        <taxon>Bacteria</taxon>
        <taxon>Pseudomonadati</taxon>
        <taxon>Pseudomonadota</taxon>
        <taxon>Gammaproteobacteria</taxon>
        <taxon>Vibrionales</taxon>
        <taxon>Vibrionaceae</taxon>
        <taxon>Aliivibrio</taxon>
    </lineage>
</organism>
<gene>
    <name evidence="3" type="ORF">AFI02nite_38960</name>
</gene>
<comment type="similarity">
    <text evidence="1">Belongs to the MaoP family.</text>
</comment>